<name>A0A1B7I0P4_9ENTR</name>
<protein>
    <submittedName>
        <fullName evidence="1">Uncharacterized DUF2531 family protein</fullName>
    </submittedName>
</protein>
<reference evidence="1 2" key="1">
    <citation type="submission" date="2016-04" db="EMBL/GenBank/DDBJ databases">
        <title>ATOL: Assembling a taxonomically balanced genome-scale reconstruction of the evolutionary history of the Enterobacteriaceae.</title>
        <authorList>
            <person name="Plunkett G.III."/>
            <person name="Neeno-Eckwall E.C."/>
            <person name="Glasner J.D."/>
            <person name="Perna N.T."/>
        </authorList>
    </citation>
    <scope>NUCLEOTIDE SEQUENCE [LARGE SCALE GENOMIC DNA]</scope>
    <source>
        <strain evidence="1 2">ATCC 51604</strain>
    </source>
</reference>
<organism evidence="1 2">
    <name type="scientific">Buttiauxella gaviniae ATCC 51604</name>
    <dbReference type="NCBI Taxonomy" id="1354253"/>
    <lineage>
        <taxon>Bacteria</taxon>
        <taxon>Pseudomonadati</taxon>
        <taxon>Pseudomonadota</taxon>
        <taxon>Gammaproteobacteria</taxon>
        <taxon>Enterobacterales</taxon>
        <taxon>Enterobacteriaceae</taxon>
        <taxon>Buttiauxella</taxon>
    </lineage>
</organism>
<dbReference type="EMBL" id="LXEP01000017">
    <property type="protein sequence ID" value="OAT21687.1"/>
    <property type="molecule type" value="Genomic_DNA"/>
</dbReference>
<proteinExistence type="predicted"/>
<sequence>MNRSIFWVGLMVIPTVSAMPPNPFQQHISPCEKLTEQLAAWVLQGVISSPTASTALMLSSQGIGQRIKVDKELFPDVRIENVGVGYVVARVNPACKPSSYRWEIKGKTYAMDAGISSGVDSASLLPGR</sequence>
<dbReference type="RefSeq" id="WP_064514322.1">
    <property type="nucleotide sequence ID" value="NZ_LXEP01000017.1"/>
</dbReference>
<gene>
    <name evidence="1" type="ORF">M977_01892</name>
</gene>
<evidence type="ECO:0000313" key="2">
    <source>
        <dbReference type="Proteomes" id="UP000078504"/>
    </source>
</evidence>
<dbReference type="PATRIC" id="fig|1354253.4.peg.1928"/>
<dbReference type="Proteomes" id="UP000078504">
    <property type="component" value="Unassembled WGS sequence"/>
</dbReference>
<accession>A0A1B7I0P4</accession>
<comment type="caution">
    <text evidence="1">The sequence shown here is derived from an EMBL/GenBank/DDBJ whole genome shotgun (WGS) entry which is preliminary data.</text>
</comment>
<evidence type="ECO:0000313" key="1">
    <source>
        <dbReference type="EMBL" id="OAT21687.1"/>
    </source>
</evidence>
<dbReference type="AlphaFoldDB" id="A0A1B7I0P4"/>